<comment type="caution">
    <text evidence="1">The sequence shown here is derived from an EMBL/GenBank/DDBJ whole genome shotgun (WGS) entry which is preliminary data.</text>
</comment>
<evidence type="ECO:0000313" key="2">
    <source>
        <dbReference type="Proteomes" id="UP000078387"/>
    </source>
</evidence>
<reference evidence="1 2" key="1">
    <citation type="submission" date="2016-05" db="EMBL/GenBank/DDBJ databases">
        <title>First whole genome sequencing of Entamoeba histolytica HM1:IMSS-clone-6.</title>
        <authorList>
            <person name="Mukherjee Avik.K."/>
            <person name="Izumyama S."/>
            <person name="Nakada-Tsukui K."/>
            <person name="Nozaki T."/>
        </authorList>
    </citation>
    <scope>NUCLEOTIDE SEQUENCE [LARGE SCALE GENOMIC DNA]</scope>
    <source>
        <strain evidence="1 2">HM1:IMSS clone 6</strain>
    </source>
</reference>
<dbReference type="VEuPathDB" id="AmoebaDB:EHI8A_151970"/>
<dbReference type="AlphaFoldDB" id="A0A5K1UA66"/>
<dbReference type="VEuPathDB" id="AmoebaDB:EHI5A_173770"/>
<gene>
    <name evidence="1" type="ORF">CL6EHI_060310</name>
</gene>
<accession>A0A5K1UA66</accession>
<proteinExistence type="predicted"/>
<dbReference type="EMBL" id="BDEQ01000001">
    <property type="protein sequence ID" value="GAT97104.1"/>
    <property type="molecule type" value="Genomic_DNA"/>
</dbReference>
<dbReference type="VEuPathDB" id="AmoebaDB:EHI_060310"/>
<dbReference type="Proteomes" id="UP000078387">
    <property type="component" value="Unassembled WGS sequence"/>
</dbReference>
<organism evidence="1 2">
    <name type="scientific">Entamoeba histolytica</name>
    <dbReference type="NCBI Taxonomy" id="5759"/>
    <lineage>
        <taxon>Eukaryota</taxon>
        <taxon>Amoebozoa</taxon>
        <taxon>Evosea</taxon>
        <taxon>Archamoebae</taxon>
        <taxon>Mastigamoebida</taxon>
        <taxon>Entamoebidae</taxon>
        <taxon>Entamoeba</taxon>
    </lineage>
</organism>
<evidence type="ECO:0000313" key="1">
    <source>
        <dbReference type="EMBL" id="GAT97104.1"/>
    </source>
</evidence>
<name>A0A5K1UA66_ENTHI</name>
<dbReference type="VEuPathDB" id="AmoebaDB:EHI7A_138420"/>
<dbReference type="VEuPathDB" id="AmoebaDB:KM1_232020"/>
<sequence length="458" mass="53138">MEMKINSVILNNLRKLEQHNNNKSFPLKLNIIIVYDSNPKDSSLYYDLLQTLMKSIISSYKLPLNYLKQTEQIALKEFINDPFACVISVILIASNNINQYNFCGSSMIFYPTLEEQPPCLNSLIKKINNIPFYLNYPIIIIPHKITLSPVLPKHTGIVKIKTFTEVLSSFNYAFYWALTTIKPFPLITSSSLSKFLYSLKPQLPTLYSDSIPNDPSSYISSYNAFIETIIFFITDESTIQLFEIEPWFINEKKYPLMSNIINNKLHYISSIQLALKKYLLPSSNWPINIQPSHIIEYANKLCDPTLLLKQEEFSFIVPQIKRNAFLNSLNEQSTIDDLMKTIINFVYKCAYSFINDISIIIPSVPIDNESDSASTLNQIEYESITHQSLLEKESTKPKFNSINDQIKFNKKNWLREGLKRLESISPQSLKNLVLQRELDYWKETVELLKQELKQLEIN</sequence>
<protein>
    <submittedName>
        <fullName evidence="1">Uncharacterized protein</fullName>
    </submittedName>
</protein>